<dbReference type="AntiFam" id="ANF00029">
    <property type="entry name" value="Antisense to 16S rRNA"/>
</dbReference>
<dbReference type="AlphaFoldDB" id="A0A5N6L7A4"/>
<dbReference type="EMBL" id="SZYD01002679">
    <property type="protein sequence ID" value="KAC9255319.1"/>
    <property type="molecule type" value="Genomic_DNA"/>
</dbReference>
<accession>A0A5N6L7A4</accession>
<dbReference type="OrthoDB" id="1685340at2759"/>
<gene>
    <name evidence="1" type="ORF">E3N88_46118</name>
</gene>
<keyword evidence="2" id="KW-1185">Reference proteome</keyword>
<dbReference type="Proteomes" id="UP000326396">
    <property type="component" value="Unassembled WGS sequence"/>
</dbReference>
<evidence type="ECO:0000313" key="2">
    <source>
        <dbReference type="Proteomes" id="UP000326396"/>
    </source>
</evidence>
<comment type="caution">
    <text evidence="1">The sequence shown here is derived from an EMBL/GenBank/DDBJ whole genome shotgun (WGS) entry which is preliminary data.</text>
</comment>
<reference evidence="1 2" key="1">
    <citation type="submission" date="2019-05" db="EMBL/GenBank/DDBJ databases">
        <title>Mikania micrantha, genome provides insights into the molecular mechanism of rapid growth.</title>
        <authorList>
            <person name="Liu B."/>
        </authorList>
    </citation>
    <scope>NUCLEOTIDE SEQUENCE [LARGE SCALE GENOMIC DNA]</scope>
    <source>
        <strain evidence="1">NLD-2019</strain>
        <tissue evidence="1">Leaf</tissue>
    </source>
</reference>
<sequence length="636" mass="71633">MEFLDFLTRPRLRVLWTLRPPATSGSKHLEGNGISIAKDSIQPQVPLRLPCYDFTPVEDPTVVCANKTTKSLCGTSGTQKSWVIIGPMLRAKPIPRSSALAVIKLKRTLEKKGLRLRKAPATFLLTAQLRAGTQLVALARHSAPRLTSAANTFSLGACLSNTKRGFRSVSNPVRSPCFRTPASVGTQRAAFAFGVPSYIYGFHPYTRNSTLLCLTQVNWFREHSATFWRLSLSTRFTAYVPFTPSHSEEHLPPPSYRGCWHGVSRGFFLESCHDRALDERALQAALPFFTHAILLDRAFAHCPRFPTAAPRGSPGRVSVPVWLIIRKDQLSIIGLAFISSFRMGLTYGTTDSEPFVYLSLSVSLRMVVLSRSWQREWDESSAASISLSVTWDRRRFSEFALLACSVVIAPLIEIPFAPVSFGDPLKGLEWNGNSTYPHPISLKFRYVSPETHFQIRLSAQLFLERCVGGIEYPSSESEQTEGTRQHQISFKEQARTTERGRLILSLEMRVPSIDIYHRIRNPSMDEKVELQYRLRWLSQGSISKVPQSMVDASLELYPIPYSMLKLLCLSEPKKKAGRLGSYAKPEKRNLLSIFELRGYDRLLIRLFLKSIADSSAEWFASCPPELFTSFSDLENQ</sequence>
<name>A0A5N6L7A4_9ASTR</name>
<proteinExistence type="predicted"/>
<organism evidence="1 2">
    <name type="scientific">Mikania micrantha</name>
    <name type="common">bitter vine</name>
    <dbReference type="NCBI Taxonomy" id="192012"/>
    <lineage>
        <taxon>Eukaryota</taxon>
        <taxon>Viridiplantae</taxon>
        <taxon>Streptophyta</taxon>
        <taxon>Embryophyta</taxon>
        <taxon>Tracheophyta</taxon>
        <taxon>Spermatophyta</taxon>
        <taxon>Magnoliopsida</taxon>
        <taxon>eudicotyledons</taxon>
        <taxon>Gunneridae</taxon>
        <taxon>Pentapetalae</taxon>
        <taxon>asterids</taxon>
        <taxon>campanulids</taxon>
        <taxon>Asterales</taxon>
        <taxon>Asteraceae</taxon>
        <taxon>Asteroideae</taxon>
        <taxon>Heliantheae alliance</taxon>
        <taxon>Eupatorieae</taxon>
        <taxon>Mikania</taxon>
    </lineage>
</organism>
<evidence type="ECO:0000313" key="1">
    <source>
        <dbReference type="EMBL" id="KAC9255319.1"/>
    </source>
</evidence>
<protein>
    <submittedName>
        <fullName evidence="1">Uncharacterized protein</fullName>
    </submittedName>
</protein>